<dbReference type="InParanoid" id="E2A2K2"/>
<protein>
    <submittedName>
        <fullName evidence="1">Retrovirus-related Pol polyprotein from transposon TNT 1-94</fullName>
    </submittedName>
</protein>
<dbReference type="EMBL" id="GL436086">
    <property type="protein sequence ID" value="EFN72337.1"/>
    <property type="molecule type" value="Genomic_DNA"/>
</dbReference>
<feature type="non-terminal residue" evidence="1">
    <location>
        <position position="88"/>
    </location>
</feature>
<accession>E2A2K2</accession>
<feature type="non-terminal residue" evidence="1">
    <location>
        <position position="1"/>
    </location>
</feature>
<dbReference type="PANTHER" id="PTHR11439">
    <property type="entry name" value="GAG-POL-RELATED RETROTRANSPOSON"/>
    <property type="match status" value="1"/>
</dbReference>
<evidence type="ECO:0000313" key="1">
    <source>
        <dbReference type="EMBL" id="EFN72337.1"/>
    </source>
</evidence>
<dbReference type="AlphaFoldDB" id="E2A2K2"/>
<dbReference type="PANTHER" id="PTHR11439:SF483">
    <property type="entry name" value="PEPTIDE SYNTHASE GLIP-LIKE, PUTATIVE (AFU_ORTHOLOGUE AFUA_3G12920)-RELATED"/>
    <property type="match status" value="1"/>
</dbReference>
<name>E2A2K2_CAMFO</name>
<organism evidence="2">
    <name type="scientific">Camponotus floridanus</name>
    <name type="common">Florida carpenter ant</name>
    <dbReference type="NCBI Taxonomy" id="104421"/>
    <lineage>
        <taxon>Eukaryota</taxon>
        <taxon>Metazoa</taxon>
        <taxon>Ecdysozoa</taxon>
        <taxon>Arthropoda</taxon>
        <taxon>Hexapoda</taxon>
        <taxon>Insecta</taxon>
        <taxon>Pterygota</taxon>
        <taxon>Neoptera</taxon>
        <taxon>Endopterygota</taxon>
        <taxon>Hymenoptera</taxon>
        <taxon>Apocrita</taxon>
        <taxon>Aculeata</taxon>
        <taxon>Formicoidea</taxon>
        <taxon>Formicidae</taxon>
        <taxon>Formicinae</taxon>
        <taxon>Camponotus</taxon>
    </lineage>
</organism>
<dbReference type="CDD" id="cd09272">
    <property type="entry name" value="RNase_HI_RT_Ty1"/>
    <property type="match status" value="1"/>
</dbReference>
<reference evidence="1 2" key="1">
    <citation type="journal article" date="2010" name="Science">
        <title>Genomic comparison of the ants Camponotus floridanus and Harpegnathos saltator.</title>
        <authorList>
            <person name="Bonasio R."/>
            <person name="Zhang G."/>
            <person name="Ye C."/>
            <person name="Mutti N.S."/>
            <person name="Fang X."/>
            <person name="Qin N."/>
            <person name="Donahue G."/>
            <person name="Yang P."/>
            <person name="Li Q."/>
            <person name="Li C."/>
            <person name="Zhang P."/>
            <person name="Huang Z."/>
            <person name="Berger S.L."/>
            <person name="Reinberg D."/>
            <person name="Wang J."/>
            <person name="Liebig J."/>
        </authorList>
    </citation>
    <scope>NUCLEOTIDE SEQUENCE [LARGE SCALE GENOMIC DNA]</scope>
    <source>
        <strain evidence="2">C129</strain>
    </source>
</reference>
<dbReference type="STRING" id="104421.E2A2K2"/>
<gene>
    <name evidence="1" type="ORF">EAG_00112</name>
</gene>
<proteinExistence type="predicted"/>
<dbReference type="OMA" id="GIMWITR"/>
<evidence type="ECO:0000313" key="2">
    <source>
        <dbReference type="Proteomes" id="UP000000311"/>
    </source>
</evidence>
<keyword evidence="2" id="KW-1185">Reference proteome</keyword>
<sequence length="88" mass="10162">SWLSKKQTSVALSTMEAEYVALSEATKETIHLRRLIKEMYGDQYVNVSTDMLCDNQSAIALSKENMLHQRSKHIDIRYHFSRDAQNKG</sequence>
<dbReference type="Proteomes" id="UP000000311">
    <property type="component" value="Unassembled WGS sequence"/>
</dbReference>